<organism evidence="1">
    <name type="scientific">marine sediment metagenome</name>
    <dbReference type="NCBI Taxonomy" id="412755"/>
    <lineage>
        <taxon>unclassified sequences</taxon>
        <taxon>metagenomes</taxon>
        <taxon>ecological metagenomes</taxon>
    </lineage>
</organism>
<evidence type="ECO:0000313" key="1">
    <source>
        <dbReference type="EMBL" id="KKL99693.1"/>
    </source>
</evidence>
<protein>
    <submittedName>
        <fullName evidence="1">Uncharacterized protein</fullName>
    </submittedName>
</protein>
<proteinExistence type="predicted"/>
<reference evidence="1" key="1">
    <citation type="journal article" date="2015" name="Nature">
        <title>Complex archaea that bridge the gap between prokaryotes and eukaryotes.</title>
        <authorList>
            <person name="Spang A."/>
            <person name="Saw J.H."/>
            <person name="Jorgensen S.L."/>
            <person name="Zaremba-Niedzwiedzka K."/>
            <person name="Martijn J."/>
            <person name="Lind A.E."/>
            <person name="van Eijk R."/>
            <person name="Schleper C."/>
            <person name="Guy L."/>
            <person name="Ettema T.J."/>
        </authorList>
    </citation>
    <scope>NUCLEOTIDE SEQUENCE</scope>
</reference>
<accession>A0A0F9GLK3</accession>
<dbReference type="AlphaFoldDB" id="A0A0F9GLK3"/>
<sequence>MAAIKSLSSIRDKWTRVTPQRAEDYRLGVRNPSKDWEDETVESRDNWKAGVDRAHAAGLFVKGVKNAGTAKWQKAALEKGPGRFAEGVAMAGPDFEKGYAPYREAISNLDLGPRFPRRDPRNLERVKRVVDAMIKTKLEQ</sequence>
<dbReference type="EMBL" id="LAZR01017612">
    <property type="protein sequence ID" value="KKL99693.1"/>
    <property type="molecule type" value="Genomic_DNA"/>
</dbReference>
<gene>
    <name evidence="1" type="ORF">LCGC14_1811860</name>
</gene>
<name>A0A0F9GLK3_9ZZZZ</name>
<comment type="caution">
    <text evidence="1">The sequence shown here is derived from an EMBL/GenBank/DDBJ whole genome shotgun (WGS) entry which is preliminary data.</text>
</comment>